<proteinExistence type="predicted"/>
<sequence>MRRCYYMITAVTIARSTTALARNLKVIMLNETAADEMMRQAAKPRPHSYGEPVDPPETLRALVGEIPHSVLVCLIFDIWESFCLGLFLAQFLDIS</sequence>
<dbReference type="AlphaFoldDB" id="A0AAE0JY55"/>
<comment type="caution">
    <text evidence="1">The sequence shown here is derived from an EMBL/GenBank/DDBJ whole genome shotgun (WGS) entry which is preliminary data.</text>
</comment>
<gene>
    <name evidence="1" type="ORF">B0T24DRAFT_636989</name>
</gene>
<reference evidence="1" key="1">
    <citation type="journal article" date="2023" name="Mol. Phylogenet. Evol.">
        <title>Genome-scale phylogeny and comparative genomics of the fungal order Sordariales.</title>
        <authorList>
            <person name="Hensen N."/>
            <person name="Bonometti L."/>
            <person name="Westerberg I."/>
            <person name="Brannstrom I.O."/>
            <person name="Guillou S."/>
            <person name="Cros-Aarteil S."/>
            <person name="Calhoun S."/>
            <person name="Haridas S."/>
            <person name="Kuo A."/>
            <person name="Mondo S."/>
            <person name="Pangilinan J."/>
            <person name="Riley R."/>
            <person name="LaButti K."/>
            <person name="Andreopoulos B."/>
            <person name="Lipzen A."/>
            <person name="Chen C."/>
            <person name="Yan M."/>
            <person name="Daum C."/>
            <person name="Ng V."/>
            <person name="Clum A."/>
            <person name="Steindorff A."/>
            <person name="Ohm R.A."/>
            <person name="Martin F."/>
            <person name="Silar P."/>
            <person name="Natvig D.O."/>
            <person name="Lalanne C."/>
            <person name="Gautier V."/>
            <person name="Ament-Velasquez S.L."/>
            <person name="Kruys A."/>
            <person name="Hutchinson M.I."/>
            <person name="Powell A.J."/>
            <person name="Barry K."/>
            <person name="Miller A.N."/>
            <person name="Grigoriev I.V."/>
            <person name="Debuchy R."/>
            <person name="Gladieux P."/>
            <person name="Hiltunen Thoren M."/>
            <person name="Johannesson H."/>
        </authorList>
    </citation>
    <scope>NUCLEOTIDE SEQUENCE</scope>
    <source>
        <strain evidence="1">CBS 958.72</strain>
    </source>
</reference>
<accession>A0AAE0JY55</accession>
<dbReference type="EMBL" id="JAULSN010000008">
    <property type="protein sequence ID" value="KAK3365851.1"/>
    <property type="molecule type" value="Genomic_DNA"/>
</dbReference>
<keyword evidence="2" id="KW-1185">Reference proteome</keyword>
<evidence type="ECO:0000313" key="2">
    <source>
        <dbReference type="Proteomes" id="UP001287356"/>
    </source>
</evidence>
<reference evidence="1" key="2">
    <citation type="submission" date="2023-06" db="EMBL/GenBank/DDBJ databases">
        <authorList>
            <consortium name="Lawrence Berkeley National Laboratory"/>
            <person name="Haridas S."/>
            <person name="Hensen N."/>
            <person name="Bonometti L."/>
            <person name="Westerberg I."/>
            <person name="Brannstrom I.O."/>
            <person name="Guillou S."/>
            <person name="Cros-Aarteil S."/>
            <person name="Calhoun S."/>
            <person name="Kuo A."/>
            <person name="Mondo S."/>
            <person name="Pangilinan J."/>
            <person name="Riley R."/>
            <person name="Labutti K."/>
            <person name="Andreopoulos B."/>
            <person name="Lipzen A."/>
            <person name="Chen C."/>
            <person name="Yanf M."/>
            <person name="Daum C."/>
            <person name="Ng V."/>
            <person name="Clum A."/>
            <person name="Steindorff A."/>
            <person name="Ohm R."/>
            <person name="Martin F."/>
            <person name="Silar P."/>
            <person name="Natvig D."/>
            <person name="Lalanne C."/>
            <person name="Gautier V."/>
            <person name="Ament-Velasquez S.L."/>
            <person name="Kruys A."/>
            <person name="Hutchinson M.I."/>
            <person name="Powell A.J."/>
            <person name="Barry K."/>
            <person name="Miller A.N."/>
            <person name="Grigoriev I.V."/>
            <person name="Debuchy R."/>
            <person name="Gladieux P."/>
            <person name="Thoren M.H."/>
            <person name="Johannesson H."/>
        </authorList>
    </citation>
    <scope>NUCLEOTIDE SEQUENCE</scope>
    <source>
        <strain evidence="1">CBS 958.72</strain>
    </source>
</reference>
<name>A0AAE0JY55_9PEZI</name>
<protein>
    <submittedName>
        <fullName evidence="1">Uncharacterized protein</fullName>
    </submittedName>
</protein>
<dbReference type="Proteomes" id="UP001287356">
    <property type="component" value="Unassembled WGS sequence"/>
</dbReference>
<organism evidence="1 2">
    <name type="scientific">Lasiosphaeria ovina</name>
    <dbReference type="NCBI Taxonomy" id="92902"/>
    <lineage>
        <taxon>Eukaryota</taxon>
        <taxon>Fungi</taxon>
        <taxon>Dikarya</taxon>
        <taxon>Ascomycota</taxon>
        <taxon>Pezizomycotina</taxon>
        <taxon>Sordariomycetes</taxon>
        <taxon>Sordariomycetidae</taxon>
        <taxon>Sordariales</taxon>
        <taxon>Lasiosphaeriaceae</taxon>
        <taxon>Lasiosphaeria</taxon>
    </lineage>
</organism>
<evidence type="ECO:0000313" key="1">
    <source>
        <dbReference type="EMBL" id="KAK3365851.1"/>
    </source>
</evidence>